<evidence type="ECO:0000256" key="15">
    <source>
        <dbReference type="ARBA" id="ARBA00083848"/>
    </source>
</evidence>
<keyword evidence="20" id="KW-1185">Reference proteome</keyword>
<dbReference type="GeneTree" id="ENSGT00940000157811"/>
<evidence type="ECO:0000256" key="4">
    <source>
        <dbReference type="ARBA" id="ARBA00022679"/>
    </source>
</evidence>
<gene>
    <name evidence="19" type="primary">TENT4A</name>
    <name evidence="19" type="synonym">tent4a</name>
</gene>
<evidence type="ECO:0000256" key="6">
    <source>
        <dbReference type="ARBA" id="ARBA00022842"/>
    </source>
</evidence>
<keyword evidence="5" id="KW-0479">Metal-binding</keyword>
<keyword evidence="6" id="KW-0460">Magnesium</keyword>
<evidence type="ECO:0000256" key="8">
    <source>
        <dbReference type="ARBA" id="ARBA00054414"/>
    </source>
</evidence>
<dbReference type="GO" id="GO:0043634">
    <property type="term" value="P:polyadenylation-dependent ncRNA catabolic process"/>
    <property type="evidence" value="ECO:0007669"/>
    <property type="project" value="TreeGrafter"/>
</dbReference>
<dbReference type="FunFam" id="3.30.460.10:FF:000006">
    <property type="entry name" value="non-canonical poly(A) RNA polymerase PAPD5"/>
    <property type="match status" value="1"/>
</dbReference>
<organism evidence="19 20">
    <name type="scientific">Salmo trutta</name>
    <name type="common">Brown trout</name>
    <dbReference type="NCBI Taxonomy" id="8032"/>
    <lineage>
        <taxon>Eukaryota</taxon>
        <taxon>Metazoa</taxon>
        <taxon>Chordata</taxon>
        <taxon>Craniata</taxon>
        <taxon>Vertebrata</taxon>
        <taxon>Euteleostomi</taxon>
        <taxon>Actinopterygii</taxon>
        <taxon>Neopterygii</taxon>
        <taxon>Teleostei</taxon>
        <taxon>Protacanthopterygii</taxon>
        <taxon>Salmoniformes</taxon>
        <taxon>Salmonidae</taxon>
        <taxon>Salmoninae</taxon>
        <taxon>Salmo</taxon>
    </lineage>
</organism>
<dbReference type="Pfam" id="PF03828">
    <property type="entry name" value="PAP_assoc"/>
    <property type="match status" value="1"/>
</dbReference>
<evidence type="ECO:0000313" key="19">
    <source>
        <dbReference type="Ensembl" id="ENSSTUP00000039046.1"/>
    </source>
</evidence>
<dbReference type="InterPro" id="IPR002058">
    <property type="entry name" value="PAP_assoc"/>
</dbReference>
<evidence type="ECO:0000256" key="16">
    <source>
        <dbReference type="SAM" id="MobiDB-lite"/>
    </source>
</evidence>
<dbReference type="GO" id="GO:1990817">
    <property type="term" value="F:poly(A) RNA polymerase activity"/>
    <property type="evidence" value="ECO:0007669"/>
    <property type="project" value="UniProtKB-EC"/>
</dbReference>
<name>A0A673YWA5_SALTR</name>
<dbReference type="GO" id="GO:0003729">
    <property type="term" value="F:mRNA binding"/>
    <property type="evidence" value="ECO:0007669"/>
    <property type="project" value="TreeGrafter"/>
</dbReference>
<dbReference type="GO" id="GO:0031499">
    <property type="term" value="C:TRAMP complex"/>
    <property type="evidence" value="ECO:0007669"/>
    <property type="project" value="TreeGrafter"/>
</dbReference>
<dbReference type="GO" id="GO:0031123">
    <property type="term" value="P:RNA 3'-end processing"/>
    <property type="evidence" value="ECO:0007669"/>
    <property type="project" value="TreeGrafter"/>
</dbReference>
<sequence>MPQKTESGTDSPSLNCSLRRTCGGNVTGNSNKNPGGANLFFSFSESVHNNVNQYHHHQRHHQYHPQYNFQHNCVKRHPPSPLNNHTHHPGRRKSDNKASTYGINYLLSNWTNDNHVSSGTGTPWKTRKYSPGVDGLHEEVVDFYNFMSPQPEEASMRKEVVNRIETVIKELWPTADVQIFGSFSTGLYLPTSDIDLVVFGKWERLPLQQLEQALRKHNVAEPFSIKVLDKATVPIIKLTDQETDVKVDISFNVETGVKAALFIKDYTKRYPVLPYLIFVLKQFLLQRDLNEVFTGGISSYSLILMVISFLQLHPRIDASSPNINLGILLIEFFELYGRHFNYLKTGIRVKNGGAYMAKEDMTKVMTNGYRPSMLCIEDPLMPGNDVGRSSYGAMQVKQVFDYAYIVLGHAVSPLARSYPNKDIDRLVPLSFRMSSVSKGLSLPSQCRLPHVPVQSSPTLLSLLGLLSVRVRQRKGTDTHNKHTHCSLYDELSKCNCVNDLTADHVLTPPLCCVFQDSDSTPCPGRPPALPPYTLQSLGMTLPLGLALGKPGINQQHLIMSPGSQVQNLATTDLCVVRDGRV</sequence>
<feature type="domain" description="Poly(A) RNA polymerase mitochondrial-like central palm" evidence="18">
    <location>
        <begin position="136"/>
        <end position="267"/>
    </location>
</feature>
<feature type="region of interest" description="Disordered" evidence="16">
    <location>
        <begin position="74"/>
        <end position="97"/>
    </location>
</feature>
<evidence type="ECO:0000256" key="9">
    <source>
        <dbReference type="ARBA" id="ARBA00063831"/>
    </source>
</evidence>
<dbReference type="SUPFAM" id="SSF81301">
    <property type="entry name" value="Nucleotidyltransferase"/>
    <property type="match status" value="1"/>
</dbReference>
<dbReference type="FunFam" id="1.10.1410.10:FF:000003">
    <property type="entry name" value="non-canonical poly(A) RNA polymerase PAPD7"/>
    <property type="match status" value="1"/>
</dbReference>
<dbReference type="GO" id="GO:1905870">
    <property type="term" value="P:positive regulation of 3'-UTR-mediated mRNA stabilization"/>
    <property type="evidence" value="ECO:0007669"/>
    <property type="project" value="UniProtKB-ARBA"/>
</dbReference>
<dbReference type="AlphaFoldDB" id="A0A673YWA5"/>
<dbReference type="CDD" id="cd05402">
    <property type="entry name" value="NT_PAP_TUTase"/>
    <property type="match status" value="1"/>
</dbReference>
<dbReference type="Proteomes" id="UP000472277">
    <property type="component" value="Chromosome 34"/>
</dbReference>
<dbReference type="Gene3D" id="3.30.460.10">
    <property type="entry name" value="Beta Polymerase, domain 2"/>
    <property type="match status" value="1"/>
</dbReference>
<comment type="similarity">
    <text evidence="2">Belongs to the DNA polymerase type-B-like family.</text>
</comment>
<dbReference type="GO" id="GO:0070568">
    <property type="term" value="F:guanylyltransferase activity"/>
    <property type="evidence" value="ECO:0007669"/>
    <property type="project" value="UniProtKB-ARBA"/>
</dbReference>
<reference evidence="19" key="1">
    <citation type="submission" date="2025-08" db="UniProtKB">
        <authorList>
            <consortium name="Ensembl"/>
        </authorList>
    </citation>
    <scope>IDENTIFICATION</scope>
</reference>
<dbReference type="EC" id="2.7.7.19" evidence="3"/>
<dbReference type="Ensembl" id="ENSSTUT00000040821.1">
    <property type="protein sequence ID" value="ENSSTUP00000039046.1"/>
    <property type="gene ID" value="ENSSTUG00000016578.1"/>
</dbReference>
<evidence type="ECO:0000256" key="2">
    <source>
        <dbReference type="ARBA" id="ARBA00008593"/>
    </source>
</evidence>
<evidence type="ECO:0000256" key="7">
    <source>
        <dbReference type="ARBA" id="ARBA00048830"/>
    </source>
</evidence>
<evidence type="ECO:0000256" key="12">
    <source>
        <dbReference type="ARBA" id="ARBA00076531"/>
    </source>
</evidence>
<evidence type="ECO:0000256" key="3">
    <source>
        <dbReference type="ARBA" id="ARBA00012388"/>
    </source>
</evidence>
<evidence type="ECO:0000256" key="10">
    <source>
        <dbReference type="ARBA" id="ARBA00067213"/>
    </source>
</evidence>
<dbReference type="PANTHER" id="PTHR23092:SF24">
    <property type="entry name" value="TERMINAL NUCLEOTIDYLTRANSFERASE 4A"/>
    <property type="match status" value="1"/>
</dbReference>
<comment type="cofactor">
    <cofactor evidence="1">
        <name>Mn(2+)</name>
        <dbReference type="ChEBI" id="CHEBI:29035"/>
    </cofactor>
</comment>
<feature type="domain" description="PAP-associated" evidence="17">
    <location>
        <begin position="324"/>
        <end position="383"/>
    </location>
</feature>
<proteinExistence type="inferred from homology"/>
<evidence type="ECO:0000256" key="13">
    <source>
        <dbReference type="ARBA" id="ARBA00080076"/>
    </source>
</evidence>
<reference evidence="19" key="2">
    <citation type="submission" date="2025-09" db="UniProtKB">
        <authorList>
            <consortium name="Ensembl"/>
        </authorList>
    </citation>
    <scope>IDENTIFICATION</scope>
</reference>
<dbReference type="GO" id="GO:0005730">
    <property type="term" value="C:nucleolus"/>
    <property type="evidence" value="ECO:0007669"/>
    <property type="project" value="TreeGrafter"/>
</dbReference>
<evidence type="ECO:0000256" key="5">
    <source>
        <dbReference type="ARBA" id="ARBA00022723"/>
    </source>
</evidence>
<dbReference type="SUPFAM" id="SSF81631">
    <property type="entry name" value="PAP/OAS1 substrate-binding domain"/>
    <property type="match status" value="1"/>
</dbReference>
<evidence type="ECO:0000256" key="1">
    <source>
        <dbReference type="ARBA" id="ARBA00001936"/>
    </source>
</evidence>
<comment type="subunit">
    <text evidence="9">Component of a nuclear TRAMP-like complex, an ATP-dependent exosome regulatory complex consisting of a helicase (MTREX), an oligadenylate polymerase (TENT4B or TENT4A), and a substrate specific RNA-binding factor (ZCCHC7 or ZCCHC8). Several TRAMP-like complexes exist with specific compositions and are associated with nuclear, or nucleolar RNA exosomes.</text>
</comment>
<dbReference type="GO" id="GO:0046872">
    <property type="term" value="F:metal ion binding"/>
    <property type="evidence" value="ECO:0007669"/>
    <property type="project" value="UniProtKB-KW"/>
</dbReference>
<evidence type="ECO:0000259" key="18">
    <source>
        <dbReference type="Pfam" id="PF22600"/>
    </source>
</evidence>
<evidence type="ECO:0000313" key="20">
    <source>
        <dbReference type="Proteomes" id="UP000472277"/>
    </source>
</evidence>
<dbReference type="Pfam" id="PF22600">
    <property type="entry name" value="MTPAP-like_central"/>
    <property type="match status" value="1"/>
</dbReference>
<keyword evidence="4" id="KW-0808">Transferase</keyword>
<evidence type="ECO:0000256" key="14">
    <source>
        <dbReference type="ARBA" id="ARBA00082009"/>
    </source>
</evidence>
<evidence type="ECO:0000259" key="17">
    <source>
        <dbReference type="Pfam" id="PF03828"/>
    </source>
</evidence>
<accession>A0A673YWA5</accession>
<dbReference type="InterPro" id="IPR043519">
    <property type="entry name" value="NT_sf"/>
</dbReference>
<evidence type="ECO:0000256" key="11">
    <source>
        <dbReference type="ARBA" id="ARBA00076412"/>
    </source>
</evidence>
<dbReference type="PANTHER" id="PTHR23092">
    <property type="entry name" value="POLY(A) RNA POLYMERASE"/>
    <property type="match status" value="1"/>
</dbReference>
<dbReference type="Gene3D" id="1.10.1410.10">
    <property type="match status" value="1"/>
</dbReference>
<dbReference type="GO" id="GO:0060212">
    <property type="term" value="P:negative regulation of nuclear-transcribed mRNA poly(A) tail shortening"/>
    <property type="evidence" value="ECO:0007669"/>
    <property type="project" value="UniProtKB-ARBA"/>
</dbReference>
<comment type="catalytic activity">
    <reaction evidence="7">
        <text>RNA(n) + ATP = RNA(n)-3'-adenine ribonucleotide + diphosphate</text>
        <dbReference type="Rhea" id="RHEA:11332"/>
        <dbReference type="Rhea" id="RHEA-COMP:14527"/>
        <dbReference type="Rhea" id="RHEA-COMP:17347"/>
        <dbReference type="ChEBI" id="CHEBI:30616"/>
        <dbReference type="ChEBI" id="CHEBI:33019"/>
        <dbReference type="ChEBI" id="CHEBI:140395"/>
        <dbReference type="ChEBI" id="CHEBI:173115"/>
        <dbReference type="EC" id="2.7.7.19"/>
    </reaction>
</comment>
<dbReference type="InterPro" id="IPR054708">
    <property type="entry name" value="MTPAP-like_central"/>
</dbReference>
<protein>
    <recommendedName>
        <fullName evidence="10">Terminal nucleotidyltransferase 4A</fullName>
        <ecNumber evidence="3">2.7.7.19</ecNumber>
    </recommendedName>
    <alternativeName>
        <fullName evidence="13">DNA polymerase sigma</fullName>
    </alternativeName>
    <alternativeName>
        <fullName evidence="12">Non-canonical poly(A) RNA polymerase PAPD7</fullName>
    </alternativeName>
    <alternativeName>
        <fullName evidence="11">PAP-associated domain-containing protein 7</fullName>
    </alternativeName>
    <alternativeName>
        <fullName evidence="15">TRAMP-like complex polyadenylate polymerase</fullName>
    </alternativeName>
    <alternativeName>
        <fullName evidence="14">Terminal guanylyltransferase</fullName>
    </alternativeName>
</protein>
<dbReference type="InterPro" id="IPR045862">
    <property type="entry name" value="Trf4-like"/>
</dbReference>
<comment type="function">
    <text evidence="8">Terminal nucleotidyltransferase that catalyzes preferentially the transfer of ATP and GTP on RNA 3' poly(A) tail creating a heterogeneous 3' poly(A) tail leading to mRNAs stabilization by protecting mRNAs from active deadenylation. Also functions as a catalytic subunit of a TRAMP-like complex which has a poly(A) RNA polymerase activity and is involved in a post-transcriptional quality control mechanism. Polyadenylation with short oligo(A) tails is required for the degradative activity of the exosome on several of its nuclear RNA substrates. Has no terminal uridylyltransferase activity, and does not play a role in replication-dependent histone mRNA degradation via uridylation.</text>
</comment>